<evidence type="ECO:0000313" key="2">
    <source>
        <dbReference type="Proteomes" id="UP000053424"/>
    </source>
</evidence>
<organism evidence="1 2">
    <name type="scientific">Hebeloma cylindrosporum</name>
    <dbReference type="NCBI Taxonomy" id="76867"/>
    <lineage>
        <taxon>Eukaryota</taxon>
        <taxon>Fungi</taxon>
        <taxon>Dikarya</taxon>
        <taxon>Basidiomycota</taxon>
        <taxon>Agaricomycotina</taxon>
        <taxon>Agaricomycetes</taxon>
        <taxon>Agaricomycetidae</taxon>
        <taxon>Agaricales</taxon>
        <taxon>Agaricineae</taxon>
        <taxon>Hymenogastraceae</taxon>
        <taxon>Hebeloma</taxon>
    </lineage>
</organism>
<dbReference type="Proteomes" id="UP000053424">
    <property type="component" value="Unassembled WGS sequence"/>
</dbReference>
<gene>
    <name evidence="1" type="ORF">M413DRAFT_447280</name>
</gene>
<keyword evidence="2" id="KW-1185">Reference proteome</keyword>
<dbReference type="EMBL" id="KN831786">
    <property type="protein sequence ID" value="KIM39343.1"/>
    <property type="molecule type" value="Genomic_DNA"/>
</dbReference>
<reference evidence="1 2" key="1">
    <citation type="submission" date="2014-04" db="EMBL/GenBank/DDBJ databases">
        <authorList>
            <consortium name="DOE Joint Genome Institute"/>
            <person name="Kuo A."/>
            <person name="Gay G."/>
            <person name="Dore J."/>
            <person name="Kohler A."/>
            <person name="Nagy L.G."/>
            <person name="Floudas D."/>
            <person name="Copeland A."/>
            <person name="Barry K.W."/>
            <person name="Cichocki N."/>
            <person name="Veneault-Fourrey C."/>
            <person name="LaButti K."/>
            <person name="Lindquist E.A."/>
            <person name="Lipzen A."/>
            <person name="Lundell T."/>
            <person name="Morin E."/>
            <person name="Murat C."/>
            <person name="Sun H."/>
            <person name="Tunlid A."/>
            <person name="Henrissat B."/>
            <person name="Grigoriev I.V."/>
            <person name="Hibbett D.S."/>
            <person name="Martin F."/>
            <person name="Nordberg H.P."/>
            <person name="Cantor M.N."/>
            <person name="Hua S.X."/>
        </authorList>
    </citation>
    <scope>NUCLEOTIDE SEQUENCE [LARGE SCALE GENOMIC DNA]</scope>
    <source>
        <strain evidence="2">h7</strain>
    </source>
</reference>
<sequence length="60" mass="6802">MNDGAVVGEVLDAFASRRMIREVAFYDKYLHPGTRRQGAAVLLCRKTQRTSSTTTKRNRT</sequence>
<proteinExistence type="predicted"/>
<reference evidence="2" key="2">
    <citation type="submission" date="2015-01" db="EMBL/GenBank/DDBJ databases">
        <title>Evolutionary Origins and Diversification of the Mycorrhizal Mutualists.</title>
        <authorList>
            <consortium name="DOE Joint Genome Institute"/>
            <consortium name="Mycorrhizal Genomics Consortium"/>
            <person name="Kohler A."/>
            <person name="Kuo A."/>
            <person name="Nagy L.G."/>
            <person name="Floudas D."/>
            <person name="Copeland A."/>
            <person name="Barry K.W."/>
            <person name="Cichocki N."/>
            <person name="Veneault-Fourrey C."/>
            <person name="LaButti K."/>
            <person name="Lindquist E.A."/>
            <person name="Lipzen A."/>
            <person name="Lundell T."/>
            <person name="Morin E."/>
            <person name="Murat C."/>
            <person name="Riley R."/>
            <person name="Ohm R."/>
            <person name="Sun H."/>
            <person name="Tunlid A."/>
            <person name="Henrissat B."/>
            <person name="Grigoriev I.V."/>
            <person name="Hibbett D.S."/>
            <person name="Martin F."/>
        </authorList>
    </citation>
    <scope>NUCLEOTIDE SEQUENCE [LARGE SCALE GENOMIC DNA]</scope>
    <source>
        <strain evidence="2">h7</strain>
    </source>
</reference>
<dbReference type="AlphaFoldDB" id="A0A0C2XNV0"/>
<protein>
    <submittedName>
        <fullName evidence="1">Uncharacterized protein</fullName>
    </submittedName>
</protein>
<evidence type="ECO:0000313" key="1">
    <source>
        <dbReference type="EMBL" id="KIM39343.1"/>
    </source>
</evidence>
<dbReference type="HOGENOM" id="CLU_2941991_0_0_1"/>
<name>A0A0C2XNV0_HEBCY</name>
<accession>A0A0C2XNV0</accession>